<dbReference type="SUPFAM" id="SSF88713">
    <property type="entry name" value="Glycoside hydrolase/deacetylase"/>
    <property type="match status" value="1"/>
</dbReference>
<keyword evidence="2" id="KW-1185">Reference proteome</keyword>
<dbReference type="Pfam" id="PF10096">
    <property type="entry name" value="DUF2334"/>
    <property type="match status" value="1"/>
</dbReference>
<dbReference type="EMBL" id="CP099489">
    <property type="protein sequence ID" value="USQ79426.1"/>
    <property type="molecule type" value="Genomic_DNA"/>
</dbReference>
<sequence>MTSRATGLTIGASATLAVLVSGSVVFGLTDDSIRQGEGSQWVQTLVDPVRGDDDPEAMEQATYPTIFGGPGPATTLVLYDGTGTERGRGEMDGLAAAHLATHFGQVQLQPVADYETGQIFDVDAMIYLGTNDSEILPKPLIDDVRVGDTPVLWAGANVEELAGPEGTPAAAEFVATYGWDASVSTMNSLDAVTSIRYDDVSLVRDSRIVDGLVLPVITDPDLVDVLGTAVCGDGERAHACRGAEGSAFPWAIRSANLTYVGEVPFDYMDENSRYLGFADLYYDLLAPDTQPVRHAAVRVEDVGPEADPQDLRRLADFLHERDIPFQVAVMPIHIATVPGADPTRHYGISLLDRPQVVEALKYMQARGGTLIQHGSSHQYGAIKNPYNGATGADYEFYRAGCSATQQAPFEWEDCVQTSWIRLTGPVSQDAVEDHAARLEAGREVMIDAGLGDPTIFEVPHYAASPNAYEAIQNTYGARYERGMYFAGLTTGEEFQDRPSFSQFFPYRVHDVYGSLVLPENLGNVTEAMQNNHPTRSPDALIDNAKANLAVRESTASFFFHPFLDTHYLDEVVTGIEDLGYTFVPVGDLP</sequence>
<name>A0ABY4YRQ4_9MICO</name>
<dbReference type="InterPro" id="IPR011330">
    <property type="entry name" value="Glyco_hydro/deAcase_b/a-brl"/>
</dbReference>
<protein>
    <submittedName>
        <fullName evidence="1">Polysaccharide deacetylase family protein</fullName>
    </submittedName>
</protein>
<evidence type="ECO:0000313" key="1">
    <source>
        <dbReference type="EMBL" id="USQ79426.1"/>
    </source>
</evidence>
<dbReference type="CDD" id="cd10923">
    <property type="entry name" value="CE4_COG5298"/>
    <property type="match status" value="1"/>
</dbReference>
<evidence type="ECO:0000313" key="2">
    <source>
        <dbReference type="Proteomes" id="UP001056455"/>
    </source>
</evidence>
<accession>A0ABY4YRQ4</accession>
<dbReference type="InterPro" id="IPR018763">
    <property type="entry name" value="DUF2334"/>
</dbReference>
<organism evidence="1 2">
    <name type="scientific">Ornithinimicrobium faecis</name>
    <dbReference type="NCBI Taxonomy" id="2934158"/>
    <lineage>
        <taxon>Bacteria</taxon>
        <taxon>Bacillati</taxon>
        <taxon>Actinomycetota</taxon>
        <taxon>Actinomycetes</taxon>
        <taxon>Micrococcales</taxon>
        <taxon>Ornithinimicrobiaceae</taxon>
        <taxon>Ornithinimicrobium</taxon>
    </lineage>
</organism>
<reference evidence="1" key="1">
    <citation type="submission" date="2022-06" db="EMBL/GenBank/DDBJ databases">
        <title>Ornithinimicrobium HY1793.</title>
        <authorList>
            <person name="Huang Y."/>
        </authorList>
    </citation>
    <scope>NUCLEOTIDE SEQUENCE</scope>
    <source>
        <strain evidence="1">HY1793</strain>
    </source>
</reference>
<dbReference type="RefSeq" id="WP_252592486.1">
    <property type="nucleotide sequence ID" value="NZ_CP099489.1"/>
</dbReference>
<dbReference type="Proteomes" id="UP001056455">
    <property type="component" value="Chromosome"/>
</dbReference>
<proteinExistence type="predicted"/>
<gene>
    <name evidence="1" type="ORF">NF556_17755</name>
</gene>